<protein>
    <submittedName>
        <fullName evidence="1">DUF1990 domain-containing protein</fullName>
    </submittedName>
</protein>
<dbReference type="PANTHER" id="PTHR34202:SF1">
    <property type="entry name" value="UPF0548 PROTEIN"/>
    <property type="match status" value="1"/>
</dbReference>
<dbReference type="AlphaFoldDB" id="A0A6C1BWC5"/>
<proteinExistence type="predicted"/>
<dbReference type="InterPro" id="IPR018960">
    <property type="entry name" value="DUF1990"/>
</dbReference>
<name>A0A6C1BWC5_9ACTN</name>
<dbReference type="PANTHER" id="PTHR34202">
    <property type="entry name" value="UPF0548 PROTEIN"/>
    <property type="match status" value="1"/>
</dbReference>
<accession>A0A6C1BWC5</accession>
<dbReference type="Proteomes" id="UP000298111">
    <property type="component" value="Unassembled WGS sequence"/>
</dbReference>
<evidence type="ECO:0000313" key="2">
    <source>
        <dbReference type="Proteomes" id="UP000298111"/>
    </source>
</evidence>
<organism evidence="1 2">
    <name type="scientific">Streptomyces albus</name>
    <dbReference type="NCBI Taxonomy" id="1888"/>
    <lineage>
        <taxon>Bacteria</taxon>
        <taxon>Bacillati</taxon>
        <taxon>Actinomycetota</taxon>
        <taxon>Actinomycetes</taxon>
        <taxon>Kitasatosporales</taxon>
        <taxon>Streptomycetaceae</taxon>
        <taxon>Streptomyces</taxon>
    </lineage>
</organism>
<reference evidence="1 2" key="1">
    <citation type="submission" date="2018-10" db="EMBL/GenBank/DDBJ databases">
        <title>Isolation of pseudouridimycin from Streptomyces albus DSM 40763.</title>
        <authorList>
            <person name="Rosenqvist P."/>
            <person name="Metsae-Ketelae M."/>
            <person name="Virta P."/>
        </authorList>
    </citation>
    <scope>NUCLEOTIDE SEQUENCE [LARGE SCALE GENOMIC DNA]</scope>
    <source>
        <strain evidence="1 2">DSM 40763</strain>
    </source>
</reference>
<dbReference type="EMBL" id="RCIY01000106">
    <property type="protein sequence ID" value="TGG76339.1"/>
    <property type="molecule type" value="Genomic_DNA"/>
</dbReference>
<dbReference type="Pfam" id="PF09348">
    <property type="entry name" value="DUF1990"/>
    <property type="match status" value="1"/>
</dbReference>
<evidence type="ECO:0000313" key="1">
    <source>
        <dbReference type="EMBL" id="TGG76339.1"/>
    </source>
</evidence>
<comment type="caution">
    <text evidence="1">The sequence shown here is derived from an EMBL/GenBank/DDBJ whole genome shotgun (WGS) entry which is preliminary data.</text>
</comment>
<gene>
    <name evidence="1" type="ORF">D8771_30560</name>
</gene>
<sequence length="244" mass="26139">MGSPPPRCCPAAARPSSTAGEPPPLRRRVRLRGETGPGRRWCGPQTGGSGTGPGAPCTRRRAVAGILPGVTSEHSRSPAFTYSPVGQTAHRVTPPGFNGLRVCTELGSGPGVFAAASRALLEWRMHRAMGVRMTSDAARAAPGVRVTVGLGVGRLRVEGPCRVVWTVEEERRAGWAYGTLAGHPEHGEEAFLVEHAHDGRVRLTVWAYSRPAAWWARAAGPLVPVFQRLYAHRCGQVLRRLARG</sequence>